<evidence type="ECO:0000313" key="2">
    <source>
        <dbReference type="Proteomes" id="UP000182567"/>
    </source>
</evidence>
<gene>
    <name evidence="1" type="ORF">BLL42_20570</name>
</gene>
<dbReference type="Proteomes" id="UP000182567">
    <property type="component" value="Chromosome"/>
</dbReference>
<accession>A0A1J0EPR3</accession>
<reference evidence="2" key="1">
    <citation type="submission" date="2016-10" db="EMBL/GenBank/DDBJ databases">
        <title>Pseudomonas frederiksbergensis ERGS4:02 complete genome.</title>
        <authorList>
            <person name="Kumar R."/>
            <person name="Acharya V."/>
            <person name="Singh D."/>
        </authorList>
    </citation>
    <scope>NUCLEOTIDE SEQUENCE [LARGE SCALE GENOMIC DNA]</scope>
    <source>
        <strain evidence="2">ERGS4:02</strain>
    </source>
</reference>
<proteinExistence type="predicted"/>
<dbReference type="OrthoDB" id="1467427at2"/>
<dbReference type="RefSeq" id="WP_071553803.1">
    <property type="nucleotide sequence ID" value="NZ_CP017886.1"/>
</dbReference>
<dbReference type="GeneID" id="46910672"/>
<dbReference type="AlphaFoldDB" id="A0A1J0EPR3"/>
<evidence type="ECO:0000313" key="1">
    <source>
        <dbReference type="EMBL" id="APC18006.1"/>
    </source>
</evidence>
<organism evidence="1 2">
    <name type="scientific">Pseudomonas frederiksbergensis</name>
    <dbReference type="NCBI Taxonomy" id="104087"/>
    <lineage>
        <taxon>Bacteria</taxon>
        <taxon>Pseudomonadati</taxon>
        <taxon>Pseudomonadota</taxon>
        <taxon>Gammaproteobacteria</taxon>
        <taxon>Pseudomonadales</taxon>
        <taxon>Pseudomonadaceae</taxon>
        <taxon>Pseudomonas</taxon>
    </lineage>
</organism>
<name>A0A1J0EPR3_9PSED</name>
<sequence>MSKSIAVSKQNQQLHDNVQEAVKEILGATKALGTVEYAKLLTSTLAAATKTVTISIADKDFITLKNSGYKLCFAKKVGNNDFNVVWQSYDDYLSTNTFTWTPQYQLFGTNSFLAGVQVRAQTKAVNVGLGQQVVLGSTGLMGKATTGGPATAITLVNEYRPIHPGVSQLSTGINNEQISTPIYVATAPVVTGNISLTPVETILVWFEQRVETSTMFSDSRSMSIEIDMTEENDASRNYANGAWTTVKVE</sequence>
<dbReference type="EMBL" id="CP017886">
    <property type="protein sequence ID" value="APC18006.1"/>
    <property type="molecule type" value="Genomic_DNA"/>
</dbReference>
<protein>
    <submittedName>
        <fullName evidence="1">Uncharacterized protein</fullName>
    </submittedName>
</protein>